<keyword evidence="3" id="KW-0677">Repeat</keyword>
<feature type="domain" description="EGF-like" evidence="8">
    <location>
        <begin position="181"/>
        <end position="215"/>
    </location>
</feature>
<dbReference type="KEGG" id="spu:115922230"/>
<dbReference type="CDD" id="cd00063">
    <property type="entry name" value="FN3"/>
    <property type="match status" value="1"/>
</dbReference>
<evidence type="ECO:0000313" key="11">
    <source>
        <dbReference type="Proteomes" id="UP000007110"/>
    </source>
</evidence>
<dbReference type="InterPro" id="IPR000372">
    <property type="entry name" value="LRRNT"/>
</dbReference>
<dbReference type="SUPFAM" id="SSF57196">
    <property type="entry name" value="EGF/Laminin"/>
    <property type="match status" value="1"/>
</dbReference>
<evidence type="ECO:0000259" key="9">
    <source>
        <dbReference type="PROSITE" id="PS50853"/>
    </source>
</evidence>
<dbReference type="InterPro" id="IPR032675">
    <property type="entry name" value="LRR_dom_sf"/>
</dbReference>
<dbReference type="OrthoDB" id="8861968at2759"/>
<comment type="caution">
    <text evidence="4">Lacks conserved residue(s) required for the propagation of feature annotation.</text>
</comment>
<dbReference type="PANTHER" id="PTHR24369">
    <property type="entry name" value="ANTIGEN BSP, PUTATIVE-RELATED"/>
    <property type="match status" value="1"/>
</dbReference>
<dbReference type="InterPro" id="IPR036116">
    <property type="entry name" value="FN3_sf"/>
</dbReference>
<dbReference type="PROSITE" id="PS50026">
    <property type="entry name" value="EGF_3"/>
    <property type="match status" value="1"/>
</dbReference>
<dbReference type="CDD" id="cd00054">
    <property type="entry name" value="EGF_CA"/>
    <property type="match status" value="1"/>
</dbReference>
<evidence type="ECO:0000313" key="10">
    <source>
        <dbReference type="EnsemblMetazoa" id="XP_030836528"/>
    </source>
</evidence>
<keyword evidence="6" id="KW-0472">Membrane</keyword>
<evidence type="ECO:0000256" key="3">
    <source>
        <dbReference type="ARBA" id="ARBA00022737"/>
    </source>
</evidence>
<evidence type="ECO:0000256" key="7">
    <source>
        <dbReference type="SAM" id="SignalP"/>
    </source>
</evidence>
<dbReference type="Pfam" id="PF13855">
    <property type="entry name" value="LRR_8"/>
    <property type="match status" value="1"/>
</dbReference>
<dbReference type="Gene3D" id="2.60.40.10">
    <property type="entry name" value="Immunoglobulins"/>
    <property type="match status" value="1"/>
</dbReference>
<keyword evidence="1" id="KW-0433">Leucine-rich repeat</keyword>
<dbReference type="InParanoid" id="A0A7M7NLG8"/>
<feature type="disulfide bond" evidence="4">
    <location>
        <begin position="205"/>
        <end position="214"/>
    </location>
</feature>
<dbReference type="PROSITE" id="PS00022">
    <property type="entry name" value="EGF_1"/>
    <property type="match status" value="1"/>
</dbReference>
<keyword evidence="6" id="KW-0812">Transmembrane</keyword>
<evidence type="ECO:0000256" key="1">
    <source>
        <dbReference type="ARBA" id="ARBA00022614"/>
    </source>
</evidence>
<reference evidence="11" key="1">
    <citation type="submission" date="2015-02" db="EMBL/GenBank/DDBJ databases">
        <title>Genome sequencing for Strongylocentrotus purpuratus.</title>
        <authorList>
            <person name="Murali S."/>
            <person name="Liu Y."/>
            <person name="Vee V."/>
            <person name="English A."/>
            <person name="Wang M."/>
            <person name="Skinner E."/>
            <person name="Han Y."/>
            <person name="Muzny D.M."/>
            <person name="Worley K.C."/>
            <person name="Gibbs R.A."/>
        </authorList>
    </citation>
    <scope>NUCLEOTIDE SEQUENCE</scope>
</reference>
<dbReference type="EnsemblMetazoa" id="XM_030980668">
    <property type="protein sequence ID" value="XP_030836528"/>
    <property type="gene ID" value="LOC115922230"/>
</dbReference>
<organism evidence="10 11">
    <name type="scientific">Strongylocentrotus purpuratus</name>
    <name type="common">Purple sea urchin</name>
    <dbReference type="NCBI Taxonomy" id="7668"/>
    <lineage>
        <taxon>Eukaryota</taxon>
        <taxon>Metazoa</taxon>
        <taxon>Echinodermata</taxon>
        <taxon>Eleutherozoa</taxon>
        <taxon>Echinozoa</taxon>
        <taxon>Echinoidea</taxon>
        <taxon>Euechinoidea</taxon>
        <taxon>Echinacea</taxon>
        <taxon>Camarodonta</taxon>
        <taxon>Echinidea</taxon>
        <taxon>Strongylocentrotidae</taxon>
        <taxon>Strongylocentrotus</taxon>
    </lineage>
</organism>
<dbReference type="PROSITE" id="PS50853">
    <property type="entry name" value="FN3"/>
    <property type="match status" value="1"/>
</dbReference>
<feature type="compositionally biased region" description="Pro residues" evidence="5">
    <location>
        <begin position="521"/>
        <end position="531"/>
    </location>
</feature>
<dbReference type="Proteomes" id="UP000007110">
    <property type="component" value="Unassembled WGS sequence"/>
</dbReference>
<reference evidence="10" key="2">
    <citation type="submission" date="2021-01" db="UniProtKB">
        <authorList>
            <consortium name="EnsemblMetazoa"/>
        </authorList>
    </citation>
    <scope>IDENTIFICATION</scope>
</reference>
<accession>A0A7M7NLG8</accession>
<dbReference type="OMA" id="DECCKEF"/>
<feature type="compositionally biased region" description="Pro residues" evidence="5">
    <location>
        <begin position="317"/>
        <end position="326"/>
    </location>
</feature>
<dbReference type="InterPro" id="IPR013783">
    <property type="entry name" value="Ig-like_fold"/>
</dbReference>
<dbReference type="InterPro" id="IPR000742">
    <property type="entry name" value="EGF"/>
</dbReference>
<keyword evidence="6" id="KW-1133">Transmembrane helix</keyword>
<feature type="region of interest" description="Disordered" evidence="5">
    <location>
        <begin position="304"/>
        <end position="331"/>
    </location>
</feature>
<evidence type="ECO:0000256" key="5">
    <source>
        <dbReference type="SAM" id="MobiDB-lite"/>
    </source>
</evidence>
<dbReference type="InterPro" id="IPR003961">
    <property type="entry name" value="FN3_dom"/>
</dbReference>
<proteinExistence type="predicted"/>
<feature type="chain" id="PRO_5029519948" evidence="7">
    <location>
        <begin position="27"/>
        <end position="548"/>
    </location>
</feature>
<feature type="domain" description="Fibronectin type-III" evidence="9">
    <location>
        <begin position="219"/>
        <end position="306"/>
    </location>
</feature>
<evidence type="ECO:0000259" key="8">
    <source>
        <dbReference type="PROSITE" id="PS50026"/>
    </source>
</evidence>
<dbReference type="GeneID" id="115922230"/>
<dbReference type="SUPFAM" id="SSF52058">
    <property type="entry name" value="L domain-like"/>
    <property type="match status" value="1"/>
</dbReference>
<sequence>MAVVLTLIVLKSIMLLLVFHAYVTDGRTLDTAMQRRDECPIPCSCYNRTVMCNDMHLREVPFNIPASTKALYLNDNAIDKLDFGLLSRLSGLEELHLRGNNLEGIKEKDIEFLPRLRHLDLRDNPLVCDCPLANVVGRKLDDAMPLDVILGDTKCVTPMQDERRASNVLRRLDCRHRSRRGEMQCHPQYCLNGGTCSLDGPYCECPDSFVGQYCERPYPALQLFLDDITPSSVKVSWRSPHHADRYYVLFQEHSLDAEPKYIWTKEHFYIFYRLSPGVFYQVCVTGYISDEVNLDECCKEFTTQPHPSRPEVEHPEPPPPPPPPGNGPKERKSVIQKAAVILGSIIGVCAFFIICLTLVYKFRTLRNPRNWGGRSPSPPIDDEAEAAIEAETEAETELSQDRGHDNNASHDVFVVSVPAPDQATAPPEDDPIEQMNRVLQALQPSSSRGQHETASPNPLVLYRSEHRNRNTAAEDVTALSRDNPSGTTPIFLVADGNHYPLDPALSQVLCSAMSRSNVPREPLPNEPPPPYSERAEDAHPTQPQFETG</sequence>
<evidence type="ECO:0000256" key="2">
    <source>
        <dbReference type="ARBA" id="ARBA00022729"/>
    </source>
</evidence>
<keyword evidence="2 7" id="KW-0732">Signal</keyword>
<dbReference type="Gene3D" id="3.80.10.10">
    <property type="entry name" value="Ribonuclease Inhibitor"/>
    <property type="match status" value="2"/>
</dbReference>
<dbReference type="SMART" id="SM00013">
    <property type="entry name" value="LRRNT"/>
    <property type="match status" value="1"/>
</dbReference>
<evidence type="ECO:0000256" key="6">
    <source>
        <dbReference type="SAM" id="Phobius"/>
    </source>
</evidence>
<keyword evidence="11" id="KW-1185">Reference proteome</keyword>
<dbReference type="SUPFAM" id="SSF49265">
    <property type="entry name" value="Fibronectin type III"/>
    <property type="match status" value="1"/>
</dbReference>
<name>A0A7M7NLG8_STRPU</name>
<dbReference type="InterPro" id="IPR050541">
    <property type="entry name" value="LRR_TM_domain-containing"/>
</dbReference>
<evidence type="ECO:0000256" key="4">
    <source>
        <dbReference type="PROSITE-ProRule" id="PRU00076"/>
    </source>
</evidence>
<keyword evidence="4" id="KW-1015">Disulfide bond</keyword>
<keyword evidence="4" id="KW-0245">EGF-like domain</keyword>
<protein>
    <submittedName>
        <fullName evidence="10">Uncharacterized protein</fullName>
    </submittedName>
</protein>
<dbReference type="InterPro" id="IPR001611">
    <property type="entry name" value="Leu-rich_rpt"/>
</dbReference>
<dbReference type="AlphaFoldDB" id="A0A7M7NLG8"/>
<dbReference type="PANTHER" id="PTHR24369:SF210">
    <property type="entry name" value="CHAOPTIN-RELATED"/>
    <property type="match status" value="1"/>
</dbReference>
<feature type="region of interest" description="Disordered" evidence="5">
    <location>
        <begin position="512"/>
        <end position="548"/>
    </location>
</feature>
<dbReference type="Gene3D" id="2.10.25.10">
    <property type="entry name" value="Laminin"/>
    <property type="match status" value="1"/>
</dbReference>
<feature type="transmembrane region" description="Helical" evidence="6">
    <location>
        <begin position="338"/>
        <end position="360"/>
    </location>
</feature>
<dbReference type="RefSeq" id="XP_030836528.1">
    <property type="nucleotide sequence ID" value="XM_030980668.1"/>
</dbReference>
<feature type="signal peptide" evidence="7">
    <location>
        <begin position="1"/>
        <end position="26"/>
    </location>
</feature>